<feature type="transmembrane region" description="Helical" evidence="1">
    <location>
        <begin position="102"/>
        <end position="123"/>
    </location>
</feature>
<evidence type="ECO:0000313" key="3">
    <source>
        <dbReference type="Proteomes" id="UP000076083"/>
    </source>
</evidence>
<reference evidence="3" key="1">
    <citation type="submission" date="2016-04" db="EMBL/GenBank/DDBJ databases">
        <authorList>
            <person name="Ray J."/>
            <person name="Price M."/>
            <person name="Deutschbauer A."/>
        </authorList>
    </citation>
    <scope>NUCLEOTIDE SEQUENCE [LARGE SCALE GENOMIC DNA]</scope>
    <source>
        <strain evidence="3">FW300-N2E2</strain>
    </source>
</reference>
<evidence type="ECO:0008006" key="4">
    <source>
        <dbReference type="Google" id="ProtNLM"/>
    </source>
</evidence>
<proteinExistence type="predicted"/>
<keyword evidence="1" id="KW-0472">Membrane</keyword>
<dbReference type="EMBL" id="CP015225">
    <property type="protein sequence ID" value="AMZ70436.1"/>
    <property type="molecule type" value="Genomic_DNA"/>
</dbReference>
<evidence type="ECO:0000313" key="2">
    <source>
        <dbReference type="EMBL" id="AMZ70436.1"/>
    </source>
</evidence>
<feature type="transmembrane region" description="Helical" evidence="1">
    <location>
        <begin position="238"/>
        <end position="255"/>
    </location>
</feature>
<dbReference type="Pfam" id="PF09948">
    <property type="entry name" value="PpoB2"/>
    <property type="match status" value="1"/>
</dbReference>
<evidence type="ECO:0000256" key="1">
    <source>
        <dbReference type="SAM" id="Phobius"/>
    </source>
</evidence>
<name>A0A159ZSC2_PSEFL</name>
<keyword evidence="1" id="KW-0812">Transmembrane</keyword>
<sequence>MMKSVLSASRSAASALGRGQAGLGWTIVVVALSLAAWFEMLVVMGDMDEGPGTPLHGLPAYLIGWVVMLTAMMLPSELNYIAAFAAMLKSRGGKSLARTRRMACFIAGYGVAWIGYGLAAYLLDYAIRALNLEFLAWYSAGPYWAGAVLIIAGIFQVSALKNVCLTGCRSPLSFFAQYWRGGDFGAVLMGARHGMVCVGCCWAMMAVMFAVGVMSPIWMALLTLLMFAEKVLPSGHKLAIPIAVFLGAMGIWMALSPDTVPFLKNPMTGTICKPHVH</sequence>
<protein>
    <recommendedName>
        <fullName evidence="4">Metal-binding integral membrane protein</fullName>
    </recommendedName>
</protein>
<feature type="transmembrane region" description="Helical" evidence="1">
    <location>
        <begin position="58"/>
        <end position="81"/>
    </location>
</feature>
<keyword evidence="1" id="KW-1133">Transmembrane helix</keyword>
<feature type="transmembrane region" description="Helical" evidence="1">
    <location>
        <begin position="21"/>
        <end position="38"/>
    </location>
</feature>
<dbReference type="Proteomes" id="UP000076083">
    <property type="component" value="Chromosome"/>
</dbReference>
<dbReference type="InterPro" id="IPR018688">
    <property type="entry name" value="PpoB2-like"/>
</dbReference>
<dbReference type="AlphaFoldDB" id="A0A159ZSC2"/>
<accession>A0A159ZSC2</accession>
<reference evidence="2 3" key="2">
    <citation type="journal article" date="2018" name="Nature">
        <title>Mutant phenotypes for thousands of bacterial genes of unknown function.</title>
        <authorList>
            <person name="Price M.N."/>
            <person name="Wetmore K.M."/>
            <person name="Waters R.J."/>
            <person name="Callaghan M."/>
            <person name="Ray J."/>
            <person name="Liu H."/>
            <person name="Kuehl J.V."/>
            <person name="Melnyk R.A."/>
            <person name="Lamson J.S."/>
            <person name="Suh Y."/>
            <person name="Carlson H.K."/>
            <person name="Esquivel Z."/>
            <person name="Sadeeshkumar H."/>
            <person name="Chakraborty R."/>
            <person name="Zane G.M."/>
            <person name="Rubin B.E."/>
            <person name="Wall J.D."/>
            <person name="Visel A."/>
            <person name="Bristow J."/>
            <person name="Blow M.J."/>
            <person name="Arkin A.P."/>
            <person name="Deutschbauer A.M."/>
        </authorList>
    </citation>
    <scope>NUCLEOTIDE SEQUENCE [LARGE SCALE GENOMIC DNA]</scope>
    <source>
        <strain evidence="2 3">FW300-N2E2</strain>
    </source>
</reference>
<dbReference type="RefSeq" id="WP_008075252.1">
    <property type="nucleotide sequence ID" value="NZ_CP015225.1"/>
</dbReference>
<feature type="transmembrane region" description="Helical" evidence="1">
    <location>
        <begin position="143"/>
        <end position="160"/>
    </location>
</feature>
<gene>
    <name evidence="2" type="ORF">TK06_04710</name>
</gene>
<organism evidence="2 3">
    <name type="scientific">Pseudomonas fluorescens</name>
    <dbReference type="NCBI Taxonomy" id="294"/>
    <lineage>
        <taxon>Bacteria</taxon>
        <taxon>Pseudomonadati</taxon>
        <taxon>Pseudomonadota</taxon>
        <taxon>Gammaproteobacteria</taxon>
        <taxon>Pseudomonadales</taxon>
        <taxon>Pseudomonadaceae</taxon>
        <taxon>Pseudomonas</taxon>
    </lineage>
</organism>
<feature type="transmembrane region" description="Helical" evidence="1">
    <location>
        <begin position="196"/>
        <end position="218"/>
    </location>
</feature>